<dbReference type="InterPro" id="IPR001077">
    <property type="entry name" value="COMT_C"/>
</dbReference>
<dbReference type="PROSITE" id="PS51683">
    <property type="entry name" value="SAM_OMT_II"/>
    <property type="match status" value="1"/>
</dbReference>
<comment type="caution">
    <text evidence="5">The sequence shown here is derived from an EMBL/GenBank/DDBJ whole genome shotgun (WGS) entry which is preliminary data.</text>
</comment>
<protein>
    <submittedName>
        <fullName evidence="5">Putative O-methyltransferase YrrM</fullName>
    </submittedName>
</protein>
<evidence type="ECO:0000313" key="5">
    <source>
        <dbReference type="EMBL" id="NYE81322.1"/>
    </source>
</evidence>
<organism evidence="5 6">
    <name type="scientific">Pigmentiphaga litoralis</name>
    <dbReference type="NCBI Taxonomy" id="516702"/>
    <lineage>
        <taxon>Bacteria</taxon>
        <taxon>Pseudomonadati</taxon>
        <taxon>Pseudomonadota</taxon>
        <taxon>Betaproteobacteria</taxon>
        <taxon>Burkholderiales</taxon>
        <taxon>Alcaligenaceae</taxon>
        <taxon>Pigmentiphaga</taxon>
    </lineage>
</organism>
<keyword evidence="2 5" id="KW-0808">Transferase</keyword>
<evidence type="ECO:0000313" key="6">
    <source>
        <dbReference type="Proteomes" id="UP000542125"/>
    </source>
</evidence>
<evidence type="ECO:0000256" key="1">
    <source>
        <dbReference type="ARBA" id="ARBA00022603"/>
    </source>
</evidence>
<accession>A0A7Y9IQX7</accession>
<keyword evidence="6" id="KW-1185">Reference proteome</keyword>
<dbReference type="InterPro" id="IPR016461">
    <property type="entry name" value="COMT-like"/>
</dbReference>
<keyword evidence="3" id="KW-0949">S-adenosyl-L-methionine</keyword>
<keyword evidence="1 5" id="KW-0489">Methyltransferase</keyword>
<name>A0A7Y9IQX7_9BURK</name>
<dbReference type="CDD" id="cd02440">
    <property type="entry name" value="AdoMet_MTases"/>
    <property type="match status" value="1"/>
</dbReference>
<dbReference type="EMBL" id="JACBYR010000001">
    <property type="protein sequence ID" value="NYE81322.1"/>
    <property type="molecule type" value="Genomic_DNA"/>
</dbReference>
<sequence length="181" mass="18847">MARVPAMNTATRLLDLGGGPGWVAIALANDFPQLNAVVFDLPETAEVAQENITAAGLDDRLSVIGGDLAIDDIGTGYDVIWCASVLHFVPDVAATLRRIHAALRPGGVLVCAQAEVGATPQEAAAVLPYYLSMMMLGRHVTAAGEMAQALRDTGFTNVDSVVANDFPMAPLTGWTATCAVP</sequence>
<evidence type="ECO:0000256" key="2">
    <source>
        <dbReference type="ARBA" id="ARBA00022679"/>
    </source>
</evidence>
<dbReference type="Proteomes" id="UP000542125">
    <property type="component" value="Unassembled WGS sequence"/>
</dbReference>
<evidence type="ECO:0000259" key="4">
    <source>
        <dbReference type="Pfam" id="PF00891"/>
    </source>
</evidence>
<evidence type="ECO:0000256" key="3">
    <source>
        <dbReference type="ARBA" id="ARBA00022691"/>
    </source>
</evidence>
<dbReference type="InterPro" id="IPR029063">
    <property type="entry name" value="SAM-dependent_MTases_sf"/>
</dbReference>
<dbReference type="GO" id="GO:0032259">
    <property type="term" value="P:methylation"/>
    <property type="evidence" value="ECO:0007669"/>
    <property type="project" value="UniProtKB-KW"/>
</dbReference>
<gene>
    <name evidence="5" type="ORF">FHW18_000593</name>
</gene>
<dbReference type="Gene3D" id="3.40.50.150">
    <property type="entry name" value="Vaccinia Virus protein VP39"/>
    <property type="match status" value="1"/>
</dbReference>
<dbReference type="PANTHER" id="PTHR43712">
    <property type="entry name" value="PUTATIVE (AFU_ORTHOLOGUE AFUA_4G14580)-RELATED"/>
    <property type="match status" value="1"/>
</dbReference>
<dbReference type="GO" id="GO:0008171">
    <property type="term" value="F:O-methyltransferase activity"/>
    <property type="evidence" value="ECO:0007669"/>
    <property type="project" value="InterPro"/>
</dbReference>
<dbReference type="AlphaFoldDB" id="A0A7Y9IQX7"/>
<dbReference type="PANTHER" id="PTHR43712:SF2">
    <property type="entry name" value="O-METHYLTRANSFERASE CICE"/>
    <property type="match status" value="1"/>
</dbReference>
<feature type="domain" description="O-methyltransferase C-terminal" evidence="4">
    <location>
        <begin position="7"/>
        <end position="155"/>
    </location>
</feature>
<dbReference type="RefSeq" id="WP_218863108.1">
    <property type="nucleotide sequence ID" value="NZ_JACBYR010000001.1"/>
</dbReference>
<dbReference type="Pfam" id="PF00891">
    <property type="entry name" value="Methyltransf_2"/>
    <property type="match status" value="1"/>
</dbReference>
<dbReference type="SUPFAM" id="SSF53335">
    <property type="entry name" value="S-adenosyl-L-methionine-dependent methyltransferases"/>
    <property type="match status" value="1"/>
</dbReference>
<reference evidence="5 6" key="1">
    <citation type="submission" date="2020-07" db="EMBL/GenBank/DDBJ databases">
        <title>Genomic Encyclopedia of Type Strains, Phase IV (KMG-V): Genome sequencing to study the core and pangenomes of soil and plant-associated prokaryotes.</title>
        <authorList>
            <person name="Whitman W."/>
        </authorList>
    </citation>
    <scope>NUCLEOTIDE SEQUENCE [LARGE SCALE GENOMIC DNA]</scope>
    <source>
        <strain evidence="5 6">SAS40</strain>
    </source>
</reference>
<proteinExistence type="predicted"/>